<evidence type="ECO:0000313" key="2">
    <source>
        <dbReference type="EMBL" id="DAD99296.1"/>
    </source>
</evidence>
<evidence type="ECO:0000259" key="1">
    <source>
        <dbReference type="SMART" id="SM00894"/>
    </source>
</evidence>
<protein>
    <submittedName>
        <fullName evidence="2">Excalibur calcium-binding domain protein</fullName>
    </submittedName>
</protein>
<proteinExistence type="predicted"/>
<name>A0A8S5NYM0_9CAUD</name>
<sequence>MKTTTKLFCLPLLMLALTAPALAKTCKDFPTQAAAQKYYEAQKAAGETGWKSLDRDGDGKACDCNAGGNGKHCPKHRK</sequence>
<reference evidence="2" key="1">
    <citation type="journal article" date="2021" name="Proc. Natl. Acad. Sci. U.S.A.">
        <title>A Catalog of Tens of Thousands of Viruses from Human Metagenomes Reveals Hidden Associations with Chronic Diseases.</title>
        <authorList>
            <person name="Tisza M.J."/>
            <person name="Buck C.B."/>
        </authorList>
    </citation>
    <scope>NUCLEOTIDE SEQUENCE</scope>
    <source>
        <strain evidence="2">CtzUB9</strain>
    </source>
</reference>
<dbReference type="SMART" id="SM00894">
    <property type="entry name" value="Excalibur"/>
    <property type="match status" value="1"/>
</dbReference>
<accession>A0A8S5NYM0</accession>
<dbReference type="Pfam" id="PF05901">
    <property type="entry name" value="Excalibur"/>
    <property type="match status" value="1"/>
</dbReference>
<dbReference type="InterPro" id="IPR008613">
    <property type="entry name" value="Excalibur_Ca-bd_domain"/>
</dbReference>
<organism evidence="2">
    <name type="scientific">Myoviridae sp. ctzUB9</name>
    <dbReference type="NCBI Taxonomy" id="2825213"/>
    <lineage>
        <taxon>Viruses</taxon>
        <taxon>Duplodnaviria</taxon>
        <taxon>Heunggongvirae</taxon>
        <taxon>Uroviricota</taxon>
        <taxon>Caudoviricetes</taxon>
    </lineage>
</organism>
<dbReference type="EMBL" id="BK015279">
    <property type="protein sequence ID" value="DAD99296.1"/>
    <property type="molecule type" value="Genomic_DNA"/>
</dbReference>
<feature type="domain" description="Excalibur calcium-binding" evidence="1">
    <location>
        <begin position="22"/>
        <end position="63"/>
    </location>
</feature>